<dbReference type="SUPFAM" id="SSF52172">
    <property type="entry name" value="CheY-like"/>
    <property type="match status" value="1"/>
</dbReference>
<dbReference type="EMBL" id="JAUOPG010000004">
    <property type="protein sequence ID" value="MDO6453326.1"/>
    <property type="molecule type" value="Genomic_DNA"/>
</dbReference>
<gene>
    <name evidence="6" type="ORF">Q4490_07090</name>
</gene>
<evidence type="ECO:0000256" key="4">
    <source>
        <dbReference type="SAM" id="MobiDB-lite"/>
    </source>
</evidence>
<reference evidence="6" key="1">
    <citation type="submission" date="2023-07" db="EMBL/GenBank/DDBJ databases">
        <title>Genome content predicts the carbon catabolic preferences of heterotrophic bacteria.</title>
        <authorList>
            <person name="Gralka M."/>
        </authorList>
    </citation>
    <scope>NUCLEOTIDE SEQUENCE</scope>
    <source>
        <strain evidence="6">I2M16</strain>
    </source>
</reference>
<dbReference type="InterPro" id="IPR050595">
    <property type="entry name" value="Bact_response_regulator"/>
</dbReference>
<evidence type="ECO:0000256" key="3">
    <source>
        <dbReference type="PROSITE-ProRule" id="PRU00169"/>
    </source>
</evidence>
<dbReference type="InterPro" id="IPR001789">
    <property type="entry name" value="Sig_transdc_resp-reg_receiver"/>
</dbReference>
<dbReference type="GO" id="GO:0000160">
    <property type="term" value="P:phosphorelay signal transduction system"/>
    <property type="evidence" value="ECO:0007669"/>
    <property type="project" value="UniProtKB-KW"/>
</dbReference>
<keyword evidence="2" id="KW-0902">Two-component regulatory system</keyword>
<evidence type="ECO:0000259" key="5">
    <source>
        <dbReference type="PROSITE" id="PS50110"/>
    </source>
</evidence>
<protein>
    <submittedName>
        <fullName evidence="6">Response regulator</fullName>
    </submittedName>
</protein>
<evidence type="ECO:0000256" key="1">
    <source>
        <dbReference type="ARBA" id="ARBA00022553"/>
    </source>
</evidence>
<dbReference type="PROSITE" id="PS50110">
    <property type="entry name" value="RESPONSE_REGULATORY"/>
    <property type="match status" value="1"/>
</dbReference>
<evidence type="ECO:0000313" key="6">
    <source>
        <dbReference type="EMBL" id="MDO6453326.1"/>
    </source>
</evidence>
<dbReference type="PANTHER" id="PTHR44591">
    <property type="entry name" value="STRESS RESPONSE REGULATOR PROTEIN 1"/>
    <property type="match status" value="1"/>
</dbReference>
<dbReference type="RefSeq" id="WP_303549527.1">
    <property type="nucleotide sequence ID" value="NZ_CAXHZV010000025.1"/>
</dbReference>
<dbReference type="InterPro" id="IPR011006">
    <property type="entry name" value="CheY-like_superfamily"/>
</dbReference>
<comment type="caution">
    <text evidence="6">The sequence shown here is derived from an EMBL/GenBank/DDBJ whole genome shotgun (WGS) entry which is preliminary data.</text>
</comment>
<dbReference type="Proteomes" id="UP001169862">
    <property type="component" value="Unassembled WGS sequence"/>
</dbReference>
<feature type="compositionally biased region" description="Basic and acidic residues" evidence="4">
    <location>
        <begin position="120"/>
        <end position="135"/>
    </location>
</feature>
<organism evidence="6 7">
    <name type="scientific">Neptunomonas phycophila</name>
    <dbReference type="NCBI Taxonomy" id="1572645"/>
    <lineage>
        <taxon>Bacteria</taxon>
        <taxon>Pseudomonadati</taxon>
        <taxon>Pseudomonadota</taxon>
        <taxon>Gammaproteobacteria</taxon>
        <taxon>Oceanospirillales</taxon>
        <taxon>Oceanospirillaceae</taxon>
        <taxon>Neptunomonas</taxon>
    </lineage>
</organism>
<feature type="domain" description="Response regulatory" evidence="5">
    <location>
        <begin position="144"/>
        <end position="262"/>
    </location>
</feature>
<keyword evidence="1 3" id="KW-0597">Phosphoprotein</keyword>
<accession>A0AAW7XFY5</accession>
<sequence>MQVGSFGFPEQQRSKVEKILRLSRRRDYELVAFDETALPDVLLVFGEEALSEPSVSALPADYRRRLVVVSRQKPKEVSLPHIGYPLISSRVIRVLDGIVDRTIDSVPLTDSDAPQAADVSENKKVALSDESRTQETEPDDNALRVLVVDDSAPMRQALADQLMALPMAMQISFAEDGASALSVTDQQHFDLIFLDIMMPGIDGFETCTQLRQKAHIKKTPIIMLSSKTSPLDEVKGIMAGCSTYLTKPIVPDEFQKVIRRVSKWITEYRPERAASQARTN</sequence>
<dbReference type="PANTHER" id="PTHR44591:SF14">
    <property type="entry name" value="PROTEIN PILG"/>
    <property type="match status" value="1"/>
</dbReference>
<evidence type="ECO:0000256" key="2">
    <source>
        <dbReference type="ARBA" id="ARBA00023012"/>
    </source>
</evidence>
<dbReference type="Gene3D" id="3.40.50.2300">
    <property type="match status" value="1"/>
</dbReference>
<proteinExistence type="predicted"/>
<evidence type="ECO:0000313" key="7">
    <source>
        <dbReference type="Proteomes" id="UP001169862"/>
    </source>
</evidence>
<dbReference type="AlphaFoldDB" id="A0AAW7XFY5"/>
<name>A0AAW7XFY5_9GAMM</name>
<feature type="modified residue" description="4-aspartylphosphate" evidence="3">
    <location>
        <position position="195"/>
    </location>
</feature>
<feature type="region of interest" description="Disordered" evidence="4">
    <location>
        <begin position="110"/>
        <end position="139"/>
    </location>
</feature>
<dbReference type="SMART" id="SM00448">
    <property type="entry name" value="REC"/>
    <property type="match status" value="1"/>
</dbReference>
<dbReference type="Pfam" id="PF00072">
    <property type="entry name" value="Response_reg"/>
    <property type="match status" value="1"/>
</dbReference>